<name>A0A7J5Z8F0_DISMA</name>
<gene>
    <name evidence="3" type="ORF">F7725_011293</name>
</gene>
<feature type="compositionally biased region" description="Pro residues" evidence="1">
    <location>
        <begin position="67"/>
        <end position="77"/>
    </location>
</feature>
<protein>
    <submittedName>
        <fullName evidence="3">Uncharacterized protein</fullName>
    </submittedName>
</protein>
<organism evidence="3 4">
    <name type="scientific">Dissostichus mawsoni</name>
    <name type="common">Antarctic cod</name>
    <dbReference type="NCBI Taxonomy" id="36200"/>
    <lineage>
        <taxon>Eukaryota</taxon>
        <taxon>Metazoa</taxon>
        <taxon>Chordata</taxon>
        <taxon>Craniata</taxon>
        <taxon>Vertebrata</taxon>
        <taxon>Euteleostomi</taxon>
        <taxon>Actinopterygii</taxon>
        <taxon>Neopterygii</taxon>
        <taxon>Teleostei</taxon>
        <taxon>Neoteleostei</taxon>
        <taxon>Acanthomorphata</taxon>
        <taxon>Eupercaria</taxon>
        <taxon>Perciformes</taxon>
        <taxon>Notothenioidei</taxon>
        <taxon>Nototheniidae</taxon>
        <taxon>Dissostichus</taxon>
    </lineage>
</organism>
<dbReference type="AlphaFoldDB" id="A0A7J5Z8F0"/>
<evidence type="ECO:0000313" key="3">
    <source>
        <dbReference type="EMBL" id="KAF3858092.1"/>
    </source>
</evidence>
<accession>A0A7J5Z8F0</accession>
<evidence type="ECO:0000256" key="1">
    <source>
        <dbReference type="SAM" id="MobiDB-lite"/>
    </source>
</evidence>
<evidence type="ECO:0000313" key="4">
    <source>
        <dbReference type="Proteomes" id="UP000518266"/>
    </source>
</evidence>
<dbReference type="Proteomes" id="UP000518266">
    <property type="component" value="Unassembled WGS sequence"/>
</dbReference>
<keyword evidence="2" id="KW-0732">Signal</keyword>
<evidence type="ECO:0000256" key="2">
    <source>
        <dbReference type="SAM" id="SignalP"/>
    </source>
</evidence>
<feature type="signal peptide" evidence="2">
    <location>
        <begin position="1"/>
        <end position="28"/>
    </location>
</feature>
<dbReference type="EMBL" id="JAAKFY010000004">
    <property type="protein sequence ID" value="KAF3858092.1"/>
    <property type="molecule type" value="Genomic_DNA"/>
</dbReference>
<sequence length="236" mass="25348">MVWLLSWKRSAWISSWLVACTASASCWALLSPSCISCLIADEPFCCGADPGGAGSPDSAAPCRYSASPPPETPPRPAPAASLTGPPSADEPPRSQQLACTPECRTQGFISQLQFIELLSGGRHLRSQAGSSLSFTVPLPNKSLFSFPRSENLIHMPAVLSGGLGHLLQSLHLHPLIGSCQMLSPELHHLVLEPLHLLRLSAMLHEEGSPSFIEPTQETGIQVLDWKILLHLLIISN</sequence>
<feature type="region of interest" description="Disordered" evidence="1">
    <location>
        <begin position="57"/>
        <end position="96"/>
    </location>
</feature>
<feature type="chain" id="PRO_5029736212" evidence="2">
    <location>
        <begin position="29"/>
        <end position="236"/>
    </location>
</feature>
<proteinExistence type="predicted"/>
<reference evidence="3 4" key="1">
    <citation type="submission" date="2020-03" db="EMBL/GenBank/DDBJ databases">
        <title>Dissostichus mawsoni Genome sequencing and assembly.</title>
        <authorList>
            <person name="Park H."/>
        </authorList>
    </citation>
    <scope>NUCLEOTIDE SEQUENCE [LARGE SCALE GENOMIC DNA]</scope>
    <source>
        <strain evidence="3">DM0001</strain>
        <tissue evidence="3">Muscle</tissue>
    </source>
</reference>
<keyword evidence="4" id="KW-1185">Reference proteome</keyword>
<comment type="caution">
    <text evidence="3">The sequence shown here is derived from an EMBL/GenBank/DDBJ whole genome shotgun (WGS) entry which is preliminary data.</text>
</comment>